<dbReference type="Pfam" id="PF03167">
    <property type="entry name" value="UDG"/>
    <property type="match status" value="1"/>
</dbReference>
<dbReference type="NCBIfam" id="TIGR00628">
    <property type="entry name" value="ung"/>
    <property type="match status" value="1"/>
</dbReference>
<evidence type="ECO:0000256" key="6">
    <source>
        <dbReference type="SAM" id="MobiDB-lite"/>
    </source>
</evidence>
<evidence type="ECO:0000256" key="1">
    <source>
        <dbReference type="ARBA" id="ARBA00008184"/>
    </source>
</evidence>
<feature type="region of interest" description="Disordered" evidence="6">
    <location>
        <begin position="1"/>
        <end position="32"/>
    </location>
</feature>
<dbReference type="NCBIfam" id="NF003589">
    <property type="entry name" value="PRK05254.1-2"/>
    <property type="match status" value="1"/>
</dbReference>
<keyword evidence="5" id="KW-0496">Mitochondrion</keyword>
<evidence type="ECO:0000256" key="4">
    <source>
        <dbReference type="ARBA" id="ARBA00023204"/>
    </source>
</evidence>
<gene>
    <name evidence="8" type="ORF">HNY73_005195</name>
</gene>
<keyword evidence="2 5" id="KW-0227">DNA damage</keyword>
<comment type="catalytic activity">
    <reaction evidence="5">
        <text>Hydrolyzes single-stranded DNA or mismatched double-stranded DNA and polynucleotides, releasing free uracil.</text>
        <dbReference type="EC" id="3.2.2.27"/>
    </reaction>
</comment>
<keyword evidence="4 5" id="KW-0234">DNA repair</keyword>
<dbReference type="GO" id="GO:0005634">
    <property type="term" value="C:nucleus"/>
    <property type="evidence" value="ECO:0007669"/>
    <property type="project" value="UniProtKB-SubCell"/>
</dbReference>
<dbReference type="SMART" id="SM00986">
    <property type="entry name" value="UDG"/>
    <property type="match status" value="1"/>
</dbReference>
<dbReference type="EC" id="3.2.2.27" evidence="5"/>
<keyword evidence="9" id="KW-1185">Reference proteome</keyword>
<name>A0A8T0FIB4_ARGBR</name>
<evidence type="ECO:0000256" key="2">
    <source>
        <dbReference type="ARBA" id="ARBA00022763"/>
    </source>
</evidence>
<evidence type="ECO:0000313" key="9">
    <source>
        <dbReference type="Proteomes" id="UP000807504"/>
    </source>
</evidence>
<organism evidence="8 9">
    <name type="scientific">Argiope bruennichi</name>
    <name type="common">Wasp spider</name>
    <name type="synonym">Aranea bruennichi</name>
    <dbReference type="NCBI Taxonomy" id="94029"/>
    <lineage>
        <taxon>Eukaryota</taxon>
        <taxon>Metazoa</taxon>
        <taxon>Ecdysozoa</taxon>
        <taxon>Arthropoda</taxon>
        <taxon>Chelicerata</taxon>
        <taxon>Arachnida</taxon>
        <taxon>Araneae</taxon>
        <taxon>Araneomorphae</taxon>
        <taxon>Entelegynae</taxon>
        <taxon>Araneoidea</taxon>
        <taxon>Araneidae</taxon>
        <taxon>Argiope</taxon>
    </lineage>
</organism>
<dbReference type="InterPro" id="IPR005122">
    <property type="entry name" value="Uracil-DNA_glycosylase-like"/>
</dbReference>
<dbReference type="InterPro" id="IPR036895">
    <property type="entry name" value="Uracil-DNA_glycosylase-like_sf"/>
</dbReference>
<proteinExistence type="inferred from homology"/>
<dbReference type="Gene3D" id="3.40.470.10">
    <property type="entry name" value="Uracil-DNA glycosylase-like domain"/>
    <property type="match status" value="1"/>
</dbReference>
<reference evidence="8" key="2">
    <citation type="submission" date="2020-06" db="EMBL/GenBank/DDBJ databases">
        <authorList>
            <person name="Sheffer M."/>
        </authorList>
    </citation>
    <scope>NUCLEOTIDE SEQUENCE</scope>
</reference>
<accession>A0A8T0FIB4</accession>
<dbReference type="PANTHER" id="PTHR11264">
    <property type="entry name" value="URACIL-DNA GLYCOSYLASE"/>
    <property type="match status" value="1"/>
</dbReference>
<dbReference type="Proteomes" id="UP000807504">
    <property type="component" value="Unassembled WGS sequence"/>
</dbReference>
<dbReference type="InterPro" id="IPR002043">
    <property type="entry name" value="UDG_fam1"/>
</dbReference>
<keyword evidence="3 5" id="KW-0378">Hydrolase</keyword>
<dbReference type="SMART" id="SM00987">
    <property type="entry name" value="UreE_C"/>
    <property type="match status" value="1"/>
</dbReference>
<evidence type="ECO:0000313" key="8">
    <source>
        <dbReference type="EMBL" id="KAF8790125.1"/>
    </source>
</evidence>
<evidence type="ECO:0000256" key="5">
    <source>
        <dbReference type="HAMAP-Rule" id="MF_03166"/>
    </source>
</evidence>
<reference evidence="8" key="1">
    <citation type="journal article" date="2020" name="bioRxiv">
        <title>Chromosome-level reference genome of the European wasp spider Argiope bruennichi: a resource for studies on range expansion and evolutionary adaptation.</title>
        <authorList>
            <person name="Sheffer M.M."/>
            <person name="Hoppe A."/>
            <person name="Krehenwinkel H."/>
            <person name="Uhl G."/>
            <person name="Kuss A.W."/>
            <person name="Jensen L."/>
            <person name="Jensen C."/>
            <person name="Gillespie R.G."/>
            <person name="Hoff K.J."/>
            <person name="Prost S."/>
        </authorList>
    </citation>
    <scope>NUCLEOTIDE SEQUENCE</scope>
</reference>
<evidence type="ECO:0000256" key="3">
    <source>
        <dbReference type="ARBA" id="ARBA00022801"/>
    </source>
</evidence>
<comment type="subcellular location">
    <subcellularLocation>
        <location evidence="5">Mitochondrion</location>
    </subcellularLocation>
    <subcellularLocation>
        <location evidence="5">Nucleus</location>
    </subcellularLocation>
</comment>
<dbReference type="GO" id="GO:0004844">
    <property type="term" value="F:uracil DNA N-glycosylase activity"/>
    <property type="evidence" value="ECO:0007669"/>
    <property type="project" value="UniProtKB-UniRule"/>
</dbReference>
<keyword evidence="5" id="KW-0539">Nucleus</keyword>
<dbReference type="NCBIfam" id="NF003588">
    <property type="entry name" value="PRK05254.1-1"/>
    <property type="match status" value="1"/>
</dbReference>
<evidence type="ECO:0000259" key="7">
    <source>
        <dbReference type="SMART" id="SM00986"/>
    </source>
</evidence>
<dbReference type="NCBIfam" id="NF003592">
    <property type="entry name" value="PRK05254.1-5"/>
    <property type="match status" value="1"/>
</dbReference>
<feature type="compositionally biased region" description="Polar residues" evidence="6">
    <location>
        <begin position="1"/>
        <end position="14"/>
    </location>
</feature>
<dbReference type="CDD" id="cd10027">
    <property type="entry name" value="UDG-F1-like"/>
    <property type="match status" value="1"/>
</dbReference>
<comment type="similarity">
    <text evidence="1 5">Belongs to the uracil-DNA glycosylase (UDG) superfamily. UNG family.</text>
</comment>
<dbReference type="GO" id="GO:0097510">
    <property type="term" value="P:base-excision repair, AP site formation via deaminated base removal"/>
    <property type="evidence" value="ECO:0007669"/>
    <property type="project" value="TreeGrafter"/>
</dbReference>
<dbReference type="SUPFAM" id="SSF52141">
    <property type="entry name" value="Uracil-DNA glycosylase-like"/>
    <property type="match status" value="1"/>
</dbReference>
<comment type="caution">
    <text evidence="8">The sequence shown here is derived from an EMBL/GenBank/DDBJ whole genome shotgun (WGS) entry which is preliminary data.</text>
</comment>
<comment type="function">
    <text evidence="5">Excises uracil residues from the DNA which can arise as a result of misincorporation of dUMP residues by DNA polymerase or due to deamination of cytosine.</text>
</comment>
<comment type="caution">
    <text evidence="5">Lacks conserved residue(s) required for the propagation of feature annotation.</text>
</comment>
<dbReference type="HAMAP" id="MF_00148">
    <property type="entry name" value="UDG"/>
    <property type="match status" value="1"/>
</dbReference>
<sequence>MSQKLISSYLTSPTSRKRKRDESEDEKLDGSKNAENLKPSIVANQRAIIVELAKKNPALGANIGLTWFKALEEEFSKDYFTELGKFLFRERCSYCIYPPENYVYSWTNAVKIQEKKVSGMHLGGIGLNGEMVMGIPSAHGLAFSVRKGVVVPKSLGNIYKELSSDIQGFKPPSHGYLYGWALQGVLLLNACLTVRMHCPNSHQNKGWENLTDAVIQWINNNLSNVVFLLWGGNAQRKSELINKKNHLILAAAHPSPLSAHRGFFGCRHFSRTNEYLQEHNKKPIDWAYLP</sequence>
<dbReference type="EMBL" id="JABXBU010000011">
    <property type="protein sequence ID" value="KAF8790125.1"/>
    <property type="molecule type" value="Genomic_DNA"/>
</dbReference>
<dbReference type="GO" id="GO:0005739">
    <property type="term" value="C:mitochondrion"/>
    <property type="evidence" value="ECO:0007669"/>
    <property type="project" value="UniProtKB-SubCell"/>
</dbReference>
<dbReference type="PANTHER" id="PTHR11264:SF0">
    <property type="entry name" value="URACIL-DNA GLYCOSYLASE"/>
    <property type="match status" value="1"/>
</dbReference>
<feature type="domain" description="Uracil-DNA glycosylase-like" evidence="7">
    <location>
        <begin position="128"/>
        <end position="276"/>
    </location>
</feature>
<dbReference type="AlphaFoldDB" id="A0A8T0FIB4"/>
<protein>
    <recommendedName>
        <fullName evidence="5">Uracil-DNA glycosylase</fullName>
        <shortName evidence="5">UDG</shortName>
        <ecNumber evidence="5">3.2.2.27</ecNumber>
    </recommendedName>
</protein>